<gene>
    <name evidence="1" type="ORF">X975_23076</name>
</gene>
<accession>A0A087UJW7</accession>
<evidence type="ECO:0000313" key="2">
    <source>
        <dbReference type="Proteomes" id="UP000054359"/>
    </source>
</evidence>
<feature type="non-terminal residue" evidence="1">
    <location>
        <position position="115"/>
    </location>
</feature>
<dbReference type="STRING" id="407821.A0A087UJW7"/>
<reference evidence="1 2" key="1">
    <citation type="submission" date="2013-11" db="EMBL/GenBank/DDBJ databases">
        <title>Genome sequencing of Stegodyphus mimosarum.</title>
        <authorList>
            <person name="Bechsgaard J."/>
        </authorList>
    </citation>
    <scope>NUCLEOTIDE SEQUENCE [LARGE SCALE GENOMIC DNA]</scope>
</reference>
<keyword evidence="2" id="KW-1185">Reference proteome</keyword>
<proteinExistence type="predicted"/>
<name>A0A087UJW7_STEMI</name>
<dbReference type="AlphaFoldDB" id="A0A087UJW7"/>
<dbReference type="OMA" id="WCHGTIN"/>
<dbReference type="OrthoDB" id="2544694at2759"/>
<evidence type="ECO:0000313" key="1">
    <source>
        <dbReference type="EMBL" id="KFM77656.1"/>
    </source>
</evidence>
<dbReference type="Proteomes" id="UP000054359">
    <property type="component" value="Unassembled WGS sequence"/>
</dbReference>
<organism evidence="1 2">
    <name type="scientific">Stegodyphus mimosarum</name>
    <name type="common">African social velvet spider</name>
    <dbReference type="NCBI Taxonomy" id="407821"/>
    <lineage>
        <taxon>Eukaryota</taxon>
        <taxon>Metazoa</taxon>
        <taxon>Ecdysozoa</taxon>
        <taxon>Arthropoda</taxon>
        <taxon>Chelicerata</taxon>
        <taxon>Arachnida</taxon>
        <taxon>Araneae</taxon>
        <taxon>Araneomorphae</taxon>
        <taxon>Entelegynae</taxon>
        <taxon>Eresoidea</taxon>
        <taxon>Eresidae</taxon>
        <taxon>Stegodyphus</taxon>
    </lineage>
</organism>
<protein>
    <submittedName>
        <fullName evidence="1">Uncharacterized protein</fullName>
    </submittedName>
</protein>
<dbReference type="EMBL" id="KK120162">
    <property type="protein sequence ID" value="KFM77656.1"/>
    <property type="molecule type" value="Genomic_DNA"/>
</dbReference>
<sequence length="115" mass="13096">MDLDEILHDVGDYGKYQKLMLWFVLLPSHLPFGTHYYSQLFMSLTPNHWCRDTVINVDPNVTYRPLTIWSRGSENKLGPTLAICSSNNRTAAPSGTLLNMTGKSNACSYGYDYER</sequence>